<evidence type="ECO:0000313" key="2">
    <source>
        <dbReference type="EMBL" id="TWT43023.1"/>
    </source>
</evidence>
<dbReference type="Pfam" id="PF01052">
    <property type="entry name" value="FliMN_C"/>
    <property type="match status" value="1"/>
</dbReference>
<dbReference type="Proteomes" id="UP000317243">
    <property type="component" value="Unassembled WGS sequence"/>
</dbReference>
<dbReference type="EMBL" id="SIHI01000035">
    <property type="protein sequence ID" value="TWT43023.1"/>
    <property type="molecule type" value="Genomic_DNA"/>
</dbReference>
<gene>
    <name evidence="2" type="ORF">KOR42_45530</name>
</gene>
<organism evidence="2 3">
    <name type="scientific">Thalassoglobus neptunius</name>
    <dbReference type="NCBI Taxonomy" id="1938619"/>
    <lineage>
        <taxon>Bacteria</taxon>
        <taxon>Pseudomonadati</taxon>
        <taxon>Planctomycetota</taxon>
        <taxon>Planctomycetia</taxon>
        <taxon>Planctomycetales</taxon>
        <taxon>Planctomycetaceae</taxon>
        <taxon>Thalassoglobus</taxon>
    </lineage>
</organism>
<dbReference type="InterPro" id="IPR036429">
    <property type="entry name" value="SpoA-like_sf"/>
</dbReference>
<accession>A0A5C5VYI9</accession>
<protein>
    <submittedName>
        <fullName evidence="2">Surface presentation of antigens (SPOA)</fullName>
    </submittedName>
</protein>
<evidence type="ECO:0000259" key="1">
    <source>
        <dbReference type="Pfam" id="PF01052"/>
    </source>
</evidence>
<reference evidence="2 3" key="1">
    <citation type="submission" date="2019-02" db="EMBL/GenBank/DDBJ databases">
        <title>Deep-cultivation of Planctomycetes and their phenomic and genomic characterization uncovers novel biology.</title>
        <authorList>
            <person name="Wiegand S."/>
            <person name="Jogler M."/>
            <person name="Boedeker C."/>
            <person name="Pinto D."/>
            <person name="Vollmers J."/>
            <person name="Rivas-Marin E."/>
            <person name="Kohn T."/>
            <person name="Peeters S.H."/>
            <person name="Heuer A."/>
            <person name="Rast P."/>
            <person name="Oberbeckmann S."/>
            <person name="Bunk B."/>
            <person name="Jeske O."/>
            <person name="Meyerdierks A."/>
            <person name="Storesund J.E."/>
            <person name="Kallscheuer N."/>
            <person name="Luecker S."/>
            <person name="Lage O.M."/>
            <person name="Pohl T."/>
            <person name="Merkel B.J."/>
            <person name="Hornburger P."/>
            <person name="Mueller R.-W."/>
            <person name="Bruemmer F."/>
            <person name="Labrenz M."/>
            <person name="Spormann A.M."/>
            <person name="Op Den Camp H."/>
            <person name="Overmann J."/>
            <person name="Amann R."/>
            <person name="Jetten M.S.M."/>
            <person name="Mascher T."/>
            <person name="Medema M.H."/>
            <person name="Devos D.P."/>
            <person name="Kaster A.-K."/>
            <person name="Ovreas L."/>
            <person name="Rohde M."/>
            <person name="Galperin M.Y."/>
            <person name="Jogler C."/>
        </authorList>
    </citation>
    <scope>NUCLEOTIDE SEQUENCE [LARGE SCALE GENOMIC DNA]</scope>
    <source>
        <strain evidence="2 3">KOR42</strain>
    </source>
</reference>
<evidence type="ECO:0000313" key="3">
    <source>
        <dbReference type="Proteomes" id="UP000317243"/>
    </source>
</evidence>
<dbReference type="AlphaFoldDB" id="A0A5C5VYI9"/>
<comment type="caution">
    <text evidence="2">The sequence shown here is derived from an EMBL/GenBank/DDBJ whole genome shotgun (WGS) entry which is preliminary data.</text>
</comment>
<name>A0A5C5VYI9_9PLAN</name>
<sequence>MTEITELNIGDTLLLDQSVHQPLTAHIQGHPKWKGRPVRRGHQLAFQVTELVDPSYRTEPSQQR</sequence>
<feature type="domain" description="Flagellar motor switch protein FliN-like C-terminal" evidence="1">
    <location>
        <begin position="2"/>
        <end position="52"/>
    </location>
</feature>
<proteinExistence type="predicted"/>
<keyword evidence="3" id="KW-1185">Reference proteome</keyword>
<dbReference type="InterPro" id="IPR001543">
    <property type="entry name" value="FliN-like_C"/>
</dbReference>
<dbReference type="SUPFAM" id="SSF101801">
    <property type="entry name" value="Surface presentation of antigens (SPOA)"/>
    <property type="match status" value="1"/>
</dbReference>
<dbReference type="Gene3D" id="2.30.330.10">
    <property type="entry name" value="SpoA-like"/>
    <property type="match status" value="1"/>
</dbReference>